<dbReference type="EMBL" id="CAWYQH010000174">
    <property type="protein sequence ID" value="CAK8698007.1"/>
    <property type="molecule type" value="Genomic_DNA"/>
</dbReference>
<accession>A0ABP0H2K8</accession>
<evidence type="ECO:0000313" key="3">
    <source>
        <dbReference type="EMBL" id="CAK8698007.1"/>
    </source>
</evidence>
<keyword evidence="4" id="KW-1185">Reference proteome</keyword>
<comment type="caution">
    <text evidence="3">The sequence shown here is derived from an EMBL/GenBank/DDBJ whole genome shotgun (WGS) entry which is preliminary data.</text>
</comment>
<proteinExistence type="predicted"/>
<feature type="region of interest" description="Disordered" evidence="1">
    <location>
        <begin position="178"/>
        <end position="205"/>
    </location>
</feature>
<keyword evidence="2" id="KW-0812">Transmembrane</keyword>
<feature type="transmembrane region" description="Helical" evidence="2">
    <location>
        <begin position="9"/>
        <end position="29"/>
    </location>
</feature>
<reference evidence="3 4" key="1">
    <citation type="submission" date="2024-02" db="EMBL/GenBank/DDBJ databases">
        <authorList>
            <person name="Daric V."/>
            <person name="Darras S."/>
        </authorList>
    </citation>
    <scope>NUCLEOTIDE SEQUENCE [LARGE SCALE GENOMIC DNA]</scope>
</reference>
<gene>
    <name evidence="3" type="ORF">CVLEPA_LOCUS31479</name>
</gene>
<evidence type="ECO:0000256" key="1">
    <source>
        <dbReference type="SAM" id="MobiDB-lite"/>
    </source>
</evidence>
<sequence length="205" mass="23811">MKCPFCRRLLMVIAIFGLAFFAVMHFYIFQTAQASGQKSNGWQNLARTHYDGWKMKHYPAAMTKSTNKGHLSNTSSKRTNESQKQVVMPDKMSIALTQNVSCKKSFSNDKIEKESSSKYDTINEDNIGNFTEKLRNLWEDLQQYAATLYKTDKHQSQKFIHVLTRDINEKISKFRKKARTNQQDFHLNEDGDNSEDDDDDDDDDD</sequence>
<keyword evidence="2" id="KW-0472">Membrane</keyword>
<keyword evidence="2" id="KW-1133">Transmembrane helix</keyword>
<name>A0ABP0H2K8_CLALP</name>
<organism evidence="3 4">
    <name type="scientific">Clavelina lepadiformis</name>
    <name type="common">Light-bulb sea squirt</name>
    <name type="synonym">Ascidia lepadiformis</name>
    <dbReference type="NCBI Taxonomy" id="159417"/>
    <lineage>
        <taxon>Eukaryota</taxon>
        <taxon>Metazoa</taxon>
        <taxon>Chordata</taxon>
        <taxon>Tunicata</taxon>
        <taxon>Ascidiacea</taxon>
        <taxon>Aplousobranchia</taxon>
        <taxon>Clavelinidae</taxon>
        <taxon>Clavelina</taxon>
    </lineage>
</organism>
<feature type="compositionally biased region" description="Acidic residues" evidence="1">
    <location>
        <begin position="190"/>
        <end position="205"/>
    </location>
</feature>
<dbReference type="Proteomes" id="UP001642483">
    <property type="component" value="Unassembled WGS sequence"/>
</dbReference>
<evidence type="ECO:0000313" key="4">
    <source>
        <dbReference type="Proteomes" id="UP001642483"/>
    </source>
</evidence>
<feature type="region of interest" description="Disordered" evidence="1">
    <location>
        <begin position="64"/>
        <end position="84"/>
    </location>
</feature>
<evidence type="ECO:0000256" key="2">
    <source>
        <dbReference type="SAM" id="Phobius"/>
    </source>
</evidence>
<protein>
    <submittedName>
        <fullName evidence="3">Uncharacterized protein</fullName>
    </submittedName>
</protein>